<dbReference type="Proteomes" id="UP000584374">
    <property type="component" value="Unassembled WGS sequence"/>
</dbReference>
<dbReference type="RefSeq" id="WP_184728453.1">
    <property type="nucleotide sequence ID" value="NZ_JACHIW010000001.1"/>
</dbReference>
<evidence type="ECO:0000313" key="1">
    <source>
        <dbReference type="EMBL" id="MBB5157563.1"/>
    </source>
</evidence>
<dbReference type="InterPro" id="IPR036102">
    <property type="entry name" value="OsmC/Ohrsf"/>
</dbReference>
<dbReference type="EMBL" id="JACHIW010000001">
    <property type="protein sequence ID" value="MBB5157563.1"/>
    <property type="molecule type" value="Genomic_DNA"/>
</dbReference>
<reference evidence="1 2" key="1">
    <citation type="submission" date="2020-08" db="EMBL/GenBank/DDBJ databases">
        <title>Sequencing the genomes of 1000 actinobacteria strains.</title>
        <authorList>
            <person name="Klenk H.-P."/>
        </authorList>
    </citation>
    <scope>NUCLEOTIDE SEQUENCE [LARGE SCALE GENOMIC DNA]</scope>
    <source>
        <strain evidence="1 2">DSM 45584</strain>
    </source>
</reference>
<sequence length="155" mass="16514">MAEQEEVTVTLSLQEGYQFLVDFHQPGVPPLVVDEPEPLGAEAGPNAARLLGAAIANCLSASALFCLRKARITVYGMSTSADVSFARDERGHLRLGGITVHIHPEVAEDDVGRMHRCVDLFEDYCAVTQSVRSGLNVSVEVEPVPVLADGATPAS</sequence>
<dbReference type="InterPro" id="IPR015946">
    <property type="entry name" value="KH_dom-like_a/b"/>
</dbReference>
<dbReference type="AlphaFoldDB" id="A0A840QJ30"/>
<evidence type="ECO:0000313" key="2">
    <source>
        <dbReference type="Proteomes" id="UP000584374"/>
    </source>
</evidence>
<proteinExistence type="predicted"/>
<protein>
    <submittedName>
        <fullName evidence="1">Putative OsmC-like protein</fullName>
    </submittedName>
</protein>
<dbReference type="Pfam" id="PF02566">
    <property type="entry name" value="OsmC"/>
    <property type="match status" value="1"/>
</dbReference>
<organism evidence="1 2">
    <name type="scientific">Saccharopolyspora phatthalungensis</name>
    <dbReference type="NCBI Taxonomy" id="664693"/>
    <lineage>
        <taxon>Bacteria</taxon>
        <taxon>Bacillati</taxon>
        <taxon>Actinomycetota</taxon>
        <taxon>Actinomycetes</taxon>
        <taxon>Pseudonocardiales</taxon>
        <taxon>Pseudonocardiaceae</taxon>
        <taxon>Saccharopolyspora</taxon>
    </lineage>
</organism>
<dbReference type="InterPro" id="IPR003718">
    <property type="entry name" value="OsmC/Ohr_fam"/>
</dbReference>
<keyword evidence="2" id="KW-1185">Reference proteome</keyword>
<name>A0A840QJ30_9PSEU</name>
<accession>A0A840QJ30</accession>
<gene>
    <name evidence="1" type="ORF">BJ970_005097</name>
</gene>
<dbReference type="Gene3D" id="3.30.300.20">
    <property type="match status" value="1"/>
</dbReference>
<dbReference type="SUPFAM" id="SSF82784">
    <property type="entry name" value="OsmC-like"/>
    <property type="match status" value="1"/>
</dbReference>
<comment type="caution">
    <text evidence="1">The sequence shown here is derived from an EMBL/GenBank/DDBJ whole genome shotgun (WGS) entry which is preliminary data.</text>
</comment>